<reference evidence="1 2" key="1">
    <citation type="submission" date="2016-12" db="EMBL/GenBank/DDBJ databases">
        <authorList>
            <person name="Song W.-J."/>
            <person name="Kurnit D.M."/>
        </authorList>
    </citation>
    <scope>NUCLEOTIDE SEQUENCE [LARGE SCALE GENOMIC DNA]</scope>
    <source>
        <strain evidence="1 2">CGB1038-1_S1</strain>
    </source>
</reference>
<organism evidence="1 2">
    <name type="scientific">Enterococcus mundtii</name>
    <dbReference type="NCBI Taxonomy" id="53346"/>
    <lineage>
        <taxon>Bacteria</taxon>
        <taxon>Bacillati</taxon>
        <taxon>Bacillota</taxon>
        <taxon>Bacilli</taxon>
        <taxon>Lactobacillales</taxon>
        <taxon>Enterococcaceae</taxon>
        <taxon>Enterococcus</taxon>
    </lineage>
</organism>
<gene>
    <name evidence="1" type="ORF">BTN92_15665</name>
</gene>
<proteinExistence type="predicted"/>
<accession>A0A1V2UAJ1</accession>
<dbReference type="Proteomes" id="UP000189299">
    <property type="component" value="Unassembled WGS sequence"/>
</dbReference>
<comment type="caution">
    <text evidence="1">The sequence shown here is derived from an EMBL/GenBank/DDBJ whole genome shotgun (WGS) entry which is preliminary data.</text>
</comment>
<dbReference type="EMBL" id="MSTR01000024">
    <property type="protein sequence ID" value="ONN40196.1"/>
    <property type="molecule type" value="Genomic_DNA"/>
</dbReference>
<protein>
    <submittedName>
        <fullName evidence="1">Uncharacterized protein</fullName>
    </submittedName>
</protein>
<dbReference type="RefSeq" id="WP_077152147.1">
    <property type="nucleotide sequence ID" value="NZ_CABMMO010000024.1"/>
</dbReference>
<sequence>MKITIEATSEEVKDLIQGIATSNEENTPQEEKGITDVLQGVDGGFAIGGIEYDPATGEGALEKMESKEKVEITVNSQVDTFEKSKELLADLEVLNEKYDIVATVTFYP</sequence>
<dbReference type="AlphaFoldDB" id="A0A1V2UAJ1"/>
<name>A0A1V2UAJ1_ENTMU</name>
<evidence type="ECO:0000313" key="1">
    <source>
        <dbReference type="EMBL" id="ONN40196.1"/>
    </source>
</evidence>
<dbReference type="OrthoDB" id="10002022at2"/>
<evidence type="ECO:0000313" key="2">
    <source>
        <dbReference type="Proteomes" id="UP000189299"/>
    </source>
</evidence>